<dbReference type="InterPro" id="IPR050389">
    <property type="entry name" value="LysR-type_TF"/>
</dbReference>
<dbReference type="SUPFAM" id="SSF46785">
    <property type="entry name" value="Winged helix' DNA-binding domain"/>
    <property type="match status" value="1"/>
</dbReference>
<name>A0A090T143_9VIBR</name>
<comment type="caution">
    <text evidence="6">The sequence shown here is derived from an EMBL/GenBank/DDBJ whole genome shotgun (WGS) entry which is preliminary data.</text>
</comment>
<evidence type="ECO:0000259" key="5">
    <source>
        <dbReference type="PROSITE" id="PS50931"/>
    </source>
</evidence>
<reference evidence="6 7" key="2">
    <citation type="submission" date="2014-09" db="EMBL/GenBank/DDBJ databases">
        <authorList>
            <consortium name="NBRP consortium"/>
            <person name="Sawabe T."/>
            <person name="Meirelles P."/>
            <person name="Nakanishi M."/>
            <person name="Sayaka M."/>
            <person name="Hattori M."/>
            <person name="Ohkuma M."/>
        </authorList>
    </citation>
    <scope>NUCLEOTIDE SEQUENCE [LARGE SCALE GENOMIC DNA]</scope>
    <source>
        <strain evidence="6 7">JCM 19240</strain>
    </source>
</reference>
<dbReference type="PROSITE" id="PS50931">
    <property type="entry name" value="HTH_LYSR"/>
    <property type="match status" value="1"/>
</dbReference>
<protein>
    <submittedName>
        <fullName evidence="6">LysR-like transcriptional regulator</fullName>
    </submittedName>
</protein>
<proteinExistence type="inferred from homology"/>
<keyword evidence="2" id="KW-0805">Transcription regulation</keyword>
<dbReference type="OrthoDB" id="6621790at2"/>
<evidence type="ECO:0000256" key="3">
    <source>
        <dbReference type="ARBA" id="ARBA00023125"/>
    </source>
</evidence>
<dbReference type="InterPro" id="IPR000847">
    <property type="entry name" value="LysR_HTH_N"/>
</dbReference>
<dbReference type="InterPro" id="IPR005119">
    <property type="entry name" value="LysR_subst-bd"/>
</dbReference>
<gene>
    <name evidence="6" type="ORF">JCM19240_6315</name>
</gene>
<evidence type="ECO:0000313" key="7">
    <source>
        <dbReference type="Proteomes" id="UP000029224"/>
    </source>
</evidence>
<dbReference type="InterPro" id="IPR036388">
    <property type="entry name" value="WH-like_DNA-bd_sf"/>
</dbReference>
<dbReference type="InterPro" id="IPR036390">
    <property type="entry name" value="WH_DNA-bd_sf"/>
</dbReference>
<dbReference type="Pfam" id="PF03466">
    <property type="entry name" value="LysR_substrate"/>
    <property type="match status" value="1"/>
</dbReference>
<dbReference type="PANTHER" id="PTHR30118:SF15">
    <property type="entry name" value="TRANSCRIPTIONAL REGULATORY PROTEIN"/>
    <property type="match status" value="1"/>
</dbReference>
<evidence type="ECO:0000313" key="6">
    <source>
        <dbReference type="EMBL" id="GAL32883.1"/>
    </source>
</evidence>
<comment type="similarity">
    <text evidence="1">Belongs to the LysR transcriptional regulatory family.</text>
</comment>
<organism evidence="6 7">
    <name type="scientific">Vibrio maritimus</name>
    <dbReference type="NCBI Taxonomy" id="990268"/>
    <lineage>
        <taxon>Bacteria</taxon>
        <taxon>Pseudomonadati</taxon>
        <taxon>Pseudomonadota</taxon>
        <taxon>Gammaproteobacteria</taxon>
        <taxon>Vibrionales</taxon>
        <taxon>Vibrionaceae</taxon>
        <taxon>Vibrio</taxon>
    </lineage>
</organism>
<dbReference type="PANTHER" id="PTHR30118">
    <property type="entry name" value="HTH-TYPE TRANSCRIPTIONAL REGULATOR LEUO-RELATED"/>
    <property type="match status" value="1"/>
</dbReference>
<dbReference type="Gene3D" id="1.10.10.10">
    <property type="entry name" value="Winged helix-like DNA-binding domain superfamily/Winged helix DNA-binding domain"/>
    <property type="match status" value="1"/>
</dbReference>
<evidence type="ECO:0000256" key="2">
    <source>
        <dbReference type="ARBA" id="ARBA00023015"/>
    </source>
</evidence>
<dbReference type="SUPFAM" id="SSF53850">
    <property type="entry name" value="Periplasmic binding protein-like II"/>
    <property type="match status" value="1"/>
</dbReference>
<reference evidence="6 7" key="1">
    <citation type="submission" date="2014-09" db="EMBL/GenBank/DDBJ databases">
        <title>Vibrio maritimus JCM 19240. (C210) whole genome shotgun sequence.</title>
        <authorList>
            <person name="Sawabe T."/>
            <person name="Meirelles P."/>
            <person name="Nakanishi M."/>
            <person name="Sayaka M."/>
            <person name="Hattori M."/>
            <person name="Ohkuma M."/>
        </authorList>
    </citation>
    <scope>NUCLEOTIDE SEQUENCE [LARGE SCALE GENOMIC DNA]</scope>
    <source>
        <strain evidence="6 7">JCM 19240</strain>
    </source>
</reference>
<dbReference type="GO" id="GO:0003677">
    <property type="term" value="F:DNA binding"/>
    <property type="evidence" value="ECO:0007669"/>
    <property type="project" value="UniProtKB-KW"/>
</dbReference>
<dbReference type="EMBL" id="BBMT01000002">
    <property type="protein sequence ID" value="GAL32883.1"/>
    <property type="molecule type" value="Genomic_DNA"/>
</dbReference>
<evidence type="ECO:0000256" key="4">
    <source>
        <dbReference type="ARBA" id="ARBA00023163"/>
    </source>
</evidence>
<dbReference type="Pfam" id="PF00126">
    <property type="entry name" value="HTH_1"/>
    <property type="match status" value="1"/>
</dbReference>
<keyword evidence="4" id="KW-0804">Transcription</keyword>
<evidence type="ECO:0000256" key="1">
    <source>
        <dbReference type="ARBA" id="ARBA00009437"/>
    </source>
</evidence>
<dbReference type="Proteomes" id="UP000029224">
    <property type="component" value="Unassembled WGS sequence"/>
</dbReference>
<dbReference type="GO" id="GO:0003700">
    <property type="term" value="F:DNA-binding transcription factor activity"/>
    <property type="evidence" value="ECO:0007669"/>
    <property type="project" value="InterPro"/>
</dbReference>
<accession>A0A090T143</accession>
<keyword evidence="3" id="KW-0238">DNA-binding</keyword>
<sequence length="335" mass="37796">MNEMGQEKLDWKRIDLNLLIVFYRLYQTRSVSLAAQKCFVSQSAMSHSLAKLRELCGDRLFERRGHQMMPTERASELFPAVEQILNLVEHKVLPNSEFEPNEYRGVCKIGLTDYAEFIFGPVIYDAILSDAPYSRVSFVNVNRNSYKHLSEQESLDMIIGSIPELDEQFASQKLYTEKHVCIYDQSMVNIEQVDIETFVSLPHCLVSPEGAFSSNVDKHLDAVGLSRAVTAVSRNFLTIGRLVSGRAMFAIVPEKMAQISLMQSHLTAVPPPVPVADFDISLIWPKQSQLNDKAKCSKKHCMNPSCVPYERVICSSSHDSTSFVLESLRRLIGLG</sequence>
<dbReference type="Gene3D" id="3.40.190.10">
    <property type="entry name" value="Periplasmic binding protein-like II"/>
    <property type="match status" value="2"/>
</dbReference>
<dbReference type="AlphaFoldDB" id="A0A090T143"/>
<feature type="domain" description="HTH lysR-type" evidence="5">
    <location>
        <begin position="14"/>
        <end position="71"/>
    </location>
</feature>
<keyword evidence="7" id="KW-1185">Reference proteome</keyword>